<organism evidence="5 6">
    <name type="scientific">Szabonella alba</name>
    <dbReference type="NCBI Taxonomy" id="2804194"/>
    <lineage>
        <taxon>Bacteria</taxon>
        <taxon>Pseudomonadati</taxon>
        <taxon>Pseudomonadota</taxon>
        <taxon>Alphaproteobacteria</taxon>
        <taxon>Rhodobacterales</taxon>
        <taxon>Paracoccaceae</taxon>
        <taxon>Szabonella</taxon>
    </lineage>
</organism>
<protein>
    <submittedName>
        <fullName evidence="5">M20/M25/M40 family metallo-hydrolase</fullName>
    </submittedName>
</protein>
<dbReference type="Proteomes" id="UP000648908">
    <property type="component" value="Unassembled WGS sequence"/>
</dbReference>
<dbReference type="NCBIfam" id="NF006579">
    <property type="entry name" value="PRK09104.1"/>
    <property type="match status" value="1"/>
</dbReference>
<evidence type="ECO:0000256" key="2">
    <source>
        <dbReference type="ARBA" id="ARBA00022723"/>
    </source>
</evidence>
<evidence type="ECO:0000256" key="1">
    <source>
        <dbReference type="ARBA" id="ARBA00022670"/>
    </source>
</evidence>
<evidence type="ECO:0000259" key="4">
    <source>
        <dbReference type="Pfam" id="PF07687"/>
    </source>
</evidence>
<proteinExistence type="predicted"/>
<sequence length="270" mass="29739">MMSPFADNLEAVLNHLASDERAALERLFEVLRIPSISTLPEHIPDCRRAAEWFADQYRELGFTAELRETPGHPVVVAHLDEAGPEAPHILYYGHYDVQPAEITDGWSSAPFTPEMRDHPSGKRIVARGATDDKGQVMIWIEAFRAWKAVNGALPVRVTVLLEGEEESGSPSLEPFLRAHAQELSASDVVVASDGNMWNVDTASVTTRLRGNIYAELTLRAGNNDLHSGLFGGVARNAINLMVAFLAKIRDEDGRILLPGFYDSVPEVPEC</sequence>
<dbReference type="InterPro" id="IPR051458">
    <property type="entry name" value="Cyt/Met_Dipeptidase"/>
</dbReference>
<evidence type="ECO:0000313" key="5">
    <source>
        <dbReference type="EMBL" id="MBL4919187.1"/>
    </source>
</evidence>
<dbReference type="SUPFAM" id="SSF53187">
    <property type="entry name" value="Zn-dependent exopeptidases"/>
    <property type="match status" value="1"/>
</dbReference>
<dbReference type="Gene3D" id="3.40.630.10">
    <property type="entry name" value="Zn peptidases"/>
    <property type="match status" value="1"/>
</dbReference>
<dbReference type="Pfam" id="PF07687">
    <property type="entry name" value="M20_dimer"/>
    <property type="match status" value="1"/>
</dbReference>
<dbReference type="EMBL" id="JAESVN010000014">
    <property type="protein sequence ID" value="MBL4919187.1"/>
    <property type="molecule type" value="Genomic_DNA"/>
</dbReference>
<keyword evidence="1" id="KW-0645">Protease</keyword>
<dbReference type="GO" id="GO:0006508">
    <property type="term" value="P:proteolysis"/>
    <property type="evidence" value="ECO:0007669"/>
    <property type="project" value="UniProtKB-KW"/>
</dbReference>
<dbReference type="Gene3D" id="3.30.70.360">
    <property type="match status" value="1"/>
</dbReference>
<reference evidence="5" key="1">
    <citation type="submission" date="2021-01" db="EMBL/GenBank/DDBJ databases">
        <title>Tabrizicola alba sp. nov. a motile alkaliphilic bacterium isolated from a soda lake.</title>
        <authorList>
            <person name="Szuroczki S."/>
            <person name="Abbaszade G."/>
            <person name="Schumann P."/>
            <person name="Toth E."/>
        </authorList>
    </citation>
    <scope>NUCLEOTIDE SEQUENCE</scope>
    <source>
        <strain evidence="5">DMG-N-6</strain>
    </source>
</reference>
<dbReference type="GO" id="GO:0008233">
    <property type="term" value="F:peptidase activity"/>
    <property type="evidence" value="ECO:0007669"/>
    <property type="project" value="UniProtKB-KW"/>
</dbReference>
<name>A0A8K0Y2D9_9RHOB</name>
<keyword evidence="6" id="KW-1185">Reference proteome</keyword>
<evidence type="ECO:0000313" key="6">
    <source>
        <dbReference type="Proteomes" id="UP000648908"/>
    </source>
</evidence>
<evidence type="ECO:0000256" key="3">
    <source>
        <dbReference type="ARBA" id="ARBA00022801"/>
    </source>
</evidence>
<dbReference type="Pfam" id="PF01546">
    <property type="entry name" value="Peptidase_M20"/>
    <property type="match status" value="1"/>
</dbReference>
<keyword evidence="2" id="KW-0479">Metal-binding</keyword>
<dbReference type="InterPro" id="IPR002933">
    <property type="entry name" value="Peptidase_M20"/>
</dbReference>
<dbReference type="PANTHER" id="PTHR43270:SF12">
    <property type="entry name" value="SUCCINYL-DIAMINOPIMELATE DESUCCINYLASE"/>
    <property type="match status" value="1"/>
</dbReference>
<feature type="domain" description="Peptidase M20 dimerisation" evidence="4">
    <location>
        <begin position="209"/>
        <end position="254"/>
    </location>
</feature>
<gene>
    <name evidence="5" type="ORF">JL811_18360</name>
</gene>
<accession>A0A8K0Y2D9</accession>
<dbReference type="AlphaFoldDB" id="A0A8K0Y2D9"/>
<dbReference type="RefSeq" id="WP_202690166.1">
    <property type="nucleotide sequence ID" value="NZ_JAESVN010000014.1"/>
</dbReference>
<comment type="caution">
    <text evidence="5">The sequence shown here is derived from an EMBL/GenBank/DDBJ whole genome shotgun (WGS) entry which is preliminary data.</text>
</comment>
<keyword evidence="3" id="KW-0378">Hydrolase</keyword>
<dbReference type="PANTHER" id="PTHR43270">
    <property type="entry name" value="BETA-ALA-HIS DIPEPTIDASE"/>
    <property type="match status" value="1"/>
</dbReference>
<dbReference type="InterPro" id="IPR011650">
    <property type="entry name" value="Peptidase_M20_dimer"/>
</dbReference>
<dbReference type="GO" id="GO:0046872">
    <property type="term" value="F:metal ion binding"/>
    <property type="evidence" value="ECO:0007669"/>
    <property type="project" value="UniProtKB-KW"/>
</dbReference>